<dbReference type="FunFam" id="3.30.160.60:FF:000065">
    <property type="entry name" value="B-cell CLL/lymphoma 6, member B"/>
    <property type="match status" value="1"/>
</dbReference>
<feature type="domain" description="C2H2-type" evidence="14">
    <location>
        <begin position="241"/>
        <end position="268"/>
    </location>
</feature>
<dbReference type="FunFam" id="3.30.160.60:FF:000226">
    <property type="entry name" value="Zinc finger protein 236 variant"/>
    <property type="match status" value="2"/>
</dbReference>
<evidence type="ECO:0000256" key="11">
    <source>
        <dbReference type="ARBA" id="ARBA00023242"/>
    </source>
</evidence>
<dbReference type="FunFam" id="3.30.160.60:FF:000376">
    <property type="entry name" value="Zinc finger protein 236"/>
    <property type="match status" value="2"/>
</dbReference>
<dbReference type="InterPro" id="IPR051643">
    <property type="entry name" value="Transcr_Reg_ZincFinger"/>
</dbReference>
<keyword evidence="16" id="KW-1185">Reference proteome</keyword>
<feature type="domain" description="C2H2-type" evidence="14">
    <location>
        <begin position="1186"/>
        <end position="1209"/>
    </location>
</feature>
<feature type="domain" description="C2H2-type" evidence="14">
    <location>
        <begin position="1309"/>
        <end position="1336"/>
    </location>
</feature>
<feature type="compositionally biased region" description="Acidic residues" evidence="13">
    <location>
        <begin position="1597"/>
        <end position="1607"/>
    </location>
</feature>
<comment type="similarity">
    <text evidence="3">Belongs to the krueppel C2H2-type zinc-finger protein family.</text>
</comment>
<feature type="domain" description="C2H2-type" evidence="14">
    <location>
        <begin position="1130"/>
        <end position="1157"/>
    </location>
</feature>
<dbReference type="Gene3D" id="3.30.160.60">
    <property type="entry name" value="Classic Zinc Finger"/>
    <property type="match status" value="26"/>
</dbReference>
<keyword evidence="9" id="KW-0238">DNA-binding</keyword>
<feature type="compositionally biased region" description="Basic and acidic residues" evidence="13">
    <location>
        <begin position="1237"/>
        <end position="1249"/>
    </location>
</feature>
<feature type="domain" description="C2H2-type" evidence="14">
    <location>
        <begin position="181"/>
        <end position="208"/>
    </location>
</feature>
<evidence type="ECO:0000256" key="1">
    <source>
        <dbReference type="ARBA" id="ARBA00003767"/>
    </source>
</evidence>
<feature type="domain" description="C2H2-type" evidence="14">
    <location>
        <begin position="154"/>
        <end position="181"/>
    </location>
</feature>
<evidence type="ECO:0000256" key="8">
    <source>
        <dbReference type="ARBA" id="ARBA00023015"/>
    </source>
</evidence>
<feature type="region of interest" description="Disordered" evidence="13">
    <location>
        <begin position="1064"/>
        <end position="1099"/>
    </location>
</feature>
<dbReference type="FunFam" id="3.30.160.60:FF:000301">
    <property type="entry name" value="Zinc finger protein 236"/>
    <property type="match status" value="2"/>
</dbReference>
<dbReference type="PROSITE" id="PS00028">
    <property type="entry name" value="ZINC_FINGER_C2H2_1"/>
    <property type="match status" value="29"/>
</dbReference>
<dbReference type="GO" id="GO:0000978">
    <property type="term" value="F:RNA polymerase II cis-regulatory region sequence-specific DNA binding"/>
    <property type="evidence" value="ECO:0007669"/>
    <property type="project" value="TreeGrafter"/>
</dbReference>
<feature type="domain" description="C2H2-type" evidence="14">
    <location>
        <begin position="618"/>
        <end position="645"/>
    </location>
</feature>
<dbReference type="SMART" id="SM00355">
    <property type="entry name" value="ZnF_C2H2"/>
    <property type="match status" value="29"/>
</dbReference>
<dbReference type="InterPro" id="IPR013087">
    <property type="entry name" value="Znf_C2H2_type"/>
</dbReference>
<name>A0A8S4NEK9_OWEFU</name>
<dbReference type="GO" id="GO:0005634">
    <property type="term" value="C:nucleus"/>
    <property type="evidence" value="ECO:0007669"/>
    <property type="project" value="UniProtKB-SubCell"/>
</dbReference>
<evidence type="ECO:0000256" key="9">
    <source>
        <dbReference type="ARBA" id="ARBA00023125"/>
    </source>
</evidence>
<feature type="domain" description="C2H2-type" evidence="14">
    <location>
        <begin position="1677"/>
        <end position="1699"/>
    </location>
</feature>
<feature type="domain" description="C2H2-type" evidence="14">
    <location>
        <begin position="646"/>
        <end position="673"/>
    </location>
</feature>
<feature type="domain" description="C2H2-type" evidence="14">
    <location>
        <begin position="126"/>
        <end position="153"/>
    </location>
</feature>
<evidence type="ECO:0000256" key="6">
    <source>
        <dbReference type="ARBA" id="ARBA00022771"/>
    </source>
</evidence>
<reference evidence="15" key="1">
    <citation type="submission" date="2022-03" db="EMBL/GenBank/DDBJ databases">
        <authorList>
            <person name="Martin C."/>
        </authorList>
    </citation>
    <scope>NUCLEOTIDE SEQUENCE</scope>
</reference>
<evidence type="ECO:0000256" key="5">
    <source>
        <dbReference type="ARBA" id="ARBA00022737"/>
    </source>
</evidence>
<evidence type="ECO:0000256" key="12">
    <source>
        <dbReference type="PROSITE-ProRule" id="PRU00042"/>
    </source>
</evidence>
<feature type="domain" description="C2H2-type" evidence="14">
    <location>
        <begin position="1741"/>
        <end position="1768"/>
    </location>
</feature>
<dbReference type="Pfam" id="PF13894">
    <property type="entry name" value="zf-C2H2_4"/>
    <property type="match status" value="1"/>
</dbReference>
<dbReference type="SMART" id="SM00451">
    <property type="entry name" value="ZnF_U1"/>
    <property type="match status" value="5"/>
</dbReference>
<keyword evidence="7" id="KW-0862">Zinc</keyword>
<dbReference type="InterPro" id="IPR036236">
    <property type="entry name" value="Znf_C2H2_sf"/>
</dbReference>
<evidence type="ECO:0000259" key="14">
    <source>
        <dbReference type="PROSITE" id="PS50157"/>
    </source>
</evidence>
<feature type="domain" description="C2H2-type" evidence="14">
    <location>
        <begin position="562"/>
        <end position="589"/>
    </location>
</feature>
<feature type="domain" description="C2H2-type" evidence="14">
    <location>
        <begin position="342"/>
        <end position="370"/>
    </location>
</feature>
<dbReference type="FunFam" id="3.30.160.60:FF:001818">
    <property type="entry name" value="GDNF-inducible zinc finger protein 1 isoform X1"/>
    <property type="match status" value="1"/>
</dbReference>
<feature type="domain" description="C2H2-type" evidence="14">
    <location>
        <begin position="1713"/>
        <end position="1740"/>
    </location>
</feature>
<dbReference type="FunFam" id="3.30.160.60:FF:000624">
    <property type="entry name" value="zinc finger protein 697"/>
    <property type="match status" value="1"/>
</dbReference>
<sequence length="1846" mass="208252">MAENTVQEGVGDGQQYKGITEYTLVNVDSLGQVTDGGGENQVIYLQAPYNIISEAGTQFVEKLTYTQLEDDGGGGAGDGTQQENIDPQAVYLQLAPAGAPIEESQLQVFPNKDVIDIKPPVGKGPFNCEFCDKKFTKWNQLQRHLRSHADDKPFRCTQCSSTFNHESNLVLHQATHNTDDPVCPECGKKFSRVASLKFHIMMHEKEENLMCTECGDEFSLQPQLDKHMQEHRDEQVGSRVYACKQCSLEFMKMSLLREHMKTHYKKRSSHSVKHHRQRVDRSGFTQKCSHCNKTFQKPSQLERHTRIHTGDRPYKCSLCDKTFNQKGAMQTHMVKHTGAKPFQCDFCPSKFAQKGNLRVHIQRVHTQSQDGEGLVYNCSECSCMFKKLGSLNAHMSRQHSELENVNMGMINENLITQPALHDGGGQMVGGSQKKDTRGVLDVIRQLVELSEDTDPEATQQQIQQIAVEGNISHDILREALENSGLTAVPLDNIQGGPPKSDAPAPTINVTTSHQQTTQPQHNEGLPNLVMKSGVQSVMTIHDPLSGVPKKHFIRKVAGVRWHQCTYCSKEFKKPSDLVRHTRIHTHEKPYKCTQCFRSFGVKSTLTAHLKTHSGVKEFKCQVCDKHFSTHGSLKVHLRLHTGATPYECPHCDRKFRTSGHAKTHIQSHFKDNANRKPRRTIKRTSKPEIPMPDIPLQEPILITDTGLIQQPPRGSQMFSQFLSESGSVDRPFKCGYCSRGFKKSSHLKQHIRSHTGEKPYRCLTCQRSFVSSGVLKSHIRTHTGVKSYKCIVCSTMFTTNGSLKRHMSTHSEVRPFMCPYCQKTFKTSVNCKKHMKTHKGELALQAMQEQQLQNGPQISQKQLEQMQAQVTRVEEVHAQHAPQPQQQEVLTDMPQSIEEQNIMQQQPDISTQQQHQADIAQDQSGQLATMTTPILNQTVVSSDLVQAAVIHNVQDSLIEQQLNNTLNQQMYGQHTLTSTNLSQQQTLLTNTQAMYSNPNLNQLNLTTLGQTLNAQSNVMQPNIDISTFTNGLGQGSASQNLAPTSQTLTSTNILNILQDTQKVVDHDDDDDDNDEDDMADNVGASDNENEPEEDHVTDKKNHICPYCQKGFKKSSQLKQHVRSHTGEKPYKCPQCQRMFVSSGVLKAHMITHTGRKDFRCPICQTDFTTNGSLTRHMVIHSAIRPYRCHYCNESFRTTALCKKHMKSHSETIDDDDSENRRSARSNVVKITSEEAEELSKTQPDRDMSISERILIQSAAEKERISEVQTADKVEKAPKFAHQCEECPKSFKKPSDLVRHLRIHTGEKPFECSQCSRRFTVKSTLDCHMKTHLGSEKRYKCHVCNSAFATRGSLKVHMRLHTGAKPFKCPHCEERFRTSGHRKCHILTHFKVQSPVKTTGRKRSDASTLQPMNILNTDQQQQVGIPPNQQQVINVDQNMIQNVPISLITDQSGYMMDQNQGPQVFQGLEGIQLQLTGNINQGIQITGLDPSLLTQPLQIDASLLQQLQTQGNLSVTLNPNVLGQAMQTADPNLVQNIQVSTADMMSQNSIIIQHPTSEQAGEDANQIQEPVESQPMVIDAQDIEPQPSTSQAQQEAPQDQEVDTLQEDESSKAVEELTVLEINNDNQNQEKLQQDEVQLVTLNSSDINKINVEQTHSVTIVPPDPDFAHPDNTPDRPHTCGICKKTFKRLGHLKEHMGVHDPNLANPKRKVMTQKCQHCGKAFNKPSQLERHIRIHTGERPFQCKVCAKRFNQKNALMIHMRNHTGQKDYQCTYCESRFTQKGNLKTHIKRVHHSDMVESMNIQRDASRTGGQNPMIVHNIVQGTSDIDVDNVITELFPQGREYEYQ</sequence>
<keyword evidence="4" id="KW-0479">Metal-binding</keyword>
<keyword evidence="8" id="KW-0805">Transcription regulation</keyword>
<evidence type="ECO:0000256" key="3">
    <source>
        <dbReference type="ARBA" id="ARBA00006991"/>
    </source>
</evidence>
<accession>A0A8S4NEK9</accession>
<dbReference type="FunFam" id="3.30.160.60:FF:000110">
    <property type="entry name" value="Zinc finger protein-like"/>
    <property type="match status" value="1"/>
</dbReference>
<dbReference type="SUPFAM" id="SSF57667">
    <property type="entry name" value="beta-beta-alpha zinc fingers"/>
    <property type="match status" value="16"/>
</dbReference>
<dbReference type="FunFam" id="3.30.160.60:FF:000385">
    <property type="entry name" value="Zinc finger protein 236 variant"/>
    <property type="match status" value="1"/>
</dbReference>
<feature type="domain" description="C2H2-type" evidence="14">
    <location>
        <begin position="816"/>
        <end position="843"/>
    </location>
</feature>
<dbReference type="InterPro" id="IPR003604">
    <property type="entry name" value="Matrin/U1-like-C_Znf_C2H2"/>
</dbReference>
<feature type="domain" description="C2H2-type" evidence="14">
    <location>
        <begin position="209"/>
        <end position="236"/>
    </location>
</feature>
<feature type="domain" description="C2H2-type" evidence="14">
    <location>
        <begin position="1102"/>
        <end position="1129"/>
    </location>
</feature>
<dbReference type="PANTHER" id="PTHR24396">
    <property type="entry name" value="ZINC FINGER PROTEIN"/>
    <property type="match status" value="1"/>
</dbReference>
<dbReference type="FunFam" id="3.30.160.60:FF:001235">
    <property type="entry name" value="Si:ch211-119o8.6"/>
    <property type="match status" value="1"/>
</dbReference>
<dbReference type="FunFam" id="3.30.160.60:FF:001228">
    <property type="entry name" value="Zinc finger protein 236"/>
    <property type="match status" value="1"/>
</dbReference>
<feature type="domain" description="C2H2-type" evidence="14">
    <location>
        <begin position="1338"/>
        <end position="1365"/>
    </location>
</feature>
<dbReference type="FunFam" id="3.30.160.60:FF:000264">
    <property type="entry name" value="Zinc finger protein 236"/>
    <property type="match status" value="4"/>
</dbReference>
<keyword evidence="11" id="KW-0539">Nucleus</keyword>
<dbReference type="FunFam" id="3.30.160.60:FF:000925">
    <property type="entry name" value="Zinc finger protein 668"/>
    <property type="match status" value="1"/>
</dbReference>
<comment type="function">
    <text evidence="1">May be involved in transcriptional regulation.</text>
</comment>
<dbReference type="FunFam" id="3.30.160.60:FF:000193">
    <property type="entry name" value="Zinc finger protein 300"/>
    <property type="match status" value="1"/>
</dbReference>
<dbReference type="FunFam" id="3.30.160.60:FF:000446">
    <property type="entry name" value="Zinc finger protein"/>
    <property type="match status" value="1"/>
</dbReference>
<dbReference type="OrthoDB" id="6077919at2759"/>
<keyword evidence="10" id="KW-0804">Transcription</keyword>
<evidence type="ECO:0000256" key="7">
    <source>
        <dbReference type="ARBA" id="ARBA00022833"/>
    </source>
</evidence>
<dbReference type="PANTHER" id="PTHR24396:SF19">
    <property type="entry name" value="FI01119P"/>
    <property type="match status" value="1"/>
</dbReference>
<evidence type="ECO:0000256" key="2">
    <source>
        <dbReference type="ARBA" id="ARBA00004123"/>
    </source>
</evidence>
<keyword evidence="5" id="KW-0677">Repeat</keyword>
<dbReference type="GO" id="GO:0008270">
    <property type="term" value="F:zinc ion binding"/>
    <property type="evidence" value="ECO:0007669"/>
    <property type="project" value="UniProtKB-KW"/>
</dbReference>
<feature type="domain" description="C2H2-type" evidence="14">
    <location>
        <begin position="376"/>
        <end position="404"/>
    </location>
</feature>
<feature type="domain" description="C2H2-type" evidence="14">
    <location>
        <begin position="590"/>
        <end position="617"/>
    </location>
</feature>
<feature type="domain" description="C2H2-type" evidence="14">
    <location>
        <begin position="1281"/>
        <end position="1308"/>
    </location>
</feature>
<evidence type="ECO:0000313" key="16">
    <source>
        <dbReference type="Proteomes" id="UP000749559"/>
    </source>
</evidence>
<evidence type="ECO:0000256" key="13">
    <source>
        <dbReference type="SAM" id="MobiDB-lite"/>
    </source>
</evidence>
<comment type="subcellular location">
    <subcellularLocation>
        <location evidence="2">Nucleus</location>
    </subcellularLocation>
</comment>
<dbReference type="EMBL" id="CAIIXF020000003">
    <property type="protein sequence ID" value="CAH1779250.1"/>
    <property type="molecule type" value="Genomic_DNA"/>
</dbReference>
<comment type="caution">
    <text evidence="15">The sequence shown here is derived from an EMBL/GenBank/DDBJ whole genome shotgun (WGS) entry which is preliminary data.</text>
</comment>
<gene>
    <name evidence="15" type="ORF">OFUS_LOCUS6078</name>
</gene>
<evidence type="ECO:0000256" key="4">
    <source>
        <dbReference type="ARBA" id="ARBA00022723"/>
    </source>
</evidence>
<feature type="domain" description="C2H2-type" evidence="14">
    <location>
        <begin position="314"/>
        <end position="341"/>
    </location>
</feature>
<feature type="domain" description="C2H2-type" evidence="14">
    <location>
        <begin position="1366"/>
        <end position="1393"/>
    </location>
</feature>
<feature type="region of interest" description="Disordered" evidence="13">
    <location>
        <begin position="1583"/>
        <end position="1611"/>
    </location>
</feature>
<dbReference type="GO" id="GO:0000981">
    <property type="term" value="F:DNA-binding transcription factor activity, RNA polymerase II-specific"/>
    <property type="evidence" value="ECO:0007669"/>
    <property type="project" value="TreeGrafter"/>
</dbReference>
<keyword evidence="6 12" id="KW-0863">Zinc-finger</keyword>
<dbReference type="PROSITE" id="PS50157">
    <property type="entry name" value="ZINC_FINGER_C2H2_2"/>
    <property type="match status" value="29"/>
</dbReference>
<dbReference type="FunFam" id="3.30.160.60:FF:002349">
    <property type="entry name" value="Zinc finger and BTB domain-containing 40"/>
    <property type="match status" value="1"/>
</dbReference>
<dbReference type="Proteomes" id="UP000749559">
    <property type="component" value="Unassembled WGS sequence"/>
</dbReference>
<organism evidence="15 16">
    <name type="scientific">Owenia fusiformis</name>
    <name type="common">Polychaete worm</name>
    <dbReference type="NCBI Taxonomy" id="6347"/>
    <lineage>
        <taxon>Eukaryota</taxon>
        <taxon>Metazoa</taxon>
        <taxon>Spiralia</taxon>
        <taxon>Lophotrochozoa</taxon>
        <taxon>Annelida</taxon>
        <taxon>Polychaeta</taxon>
        <taxon>Sedentaria</taxon>
        <taxon>Canalipalpata</taxon>
        <taxon>Sabellida</taxon>
        <taxon>Oweniida</taxon>
        <taxon>Oweniidae</taxon>
        <taxon>Owenia</taxon>
    </lineage>
</organism>
<feature type="domain" description="C2H2-type" evidence="14">
    <location>
        <begin position="760"/>
        <end position="787"/>
    </location>
</feature>
<feature type="compositionally biased region" description="Acidic residues" evidence="13">
    <location>
        <begin position="1066"/>
        <end position="1079"/>
    </location>
</feature>
<feature type="domain" description="C2H2-type" evidence="14">
    <location>
        <begin position="286"/>
        <end position="313"/>
    </location>
</feature>
<feature type="domain" description="C2H2-type" evidence="14">
    <location>
        <begin position="1158"/>
        <end position="1185"/>
    </location>
</feature>
<evidence type="ECO:0000313" key="15">
    <source>
        <dbReference type="EMBL" id="CAH1779250.1"/>
    </source>
</evidence>
<dbReference type="Pfam" id="PF13912">
    <property type="entry name" value="zf-C2H2_6"/>
    <property type="match status" value="2"/>
</dbReference>
<dbReference type="Pfam" id="PF00096">
    <property type="entry name" value="zf-C2H2"/>
    <property type="match status" value="21"/>
</dbReference>
<proteinExistence type="inferred from homology"/>
<evidence type="ECO:0000256" key="10">
    <source>
        <dbReference type="ARBA" id="ARBA00023163"/>
    </source>
</evidence>
<feature type="compositionally biased region" description="Polar residues" evidence="13">
    <location>
        <begin position="1585"/>
        <end position="1596"/>
    </location>
</feature>
<feature type="domain" description="C2H2-type" evidence="14">
    <location>
        <begin position="732"/>
        <end position="759"/>
    </location>
</feature>
<feature type="region of interest" description="Disordered" evidence="13">
    <location>
        <begin position="1209"/>
        <end position="1250"/>
    </location>
</feature>
<protein>
    <recommendedName>
        <fullName evidence="14">C2H2-type domain-containing protein</fullName>
    </recommendedName>
</protein>
<feature type="domain" description="C2H2-type" evidence="14">
    <location>
        <begin position="788"/>
        <end position="815"/>
    </location>
</feature>
<feature type="domain" description="C2H2-type" evidence="14">
    <location>
        <begin position="1769"/>
        <end position="1797"/>
    </location>
</feature>